<sequence length="148" mass="15096">MFSLFKPVLAATALFTMTGCVDLDDAPTGPAGKGKGEVSAIPAFTGGGNNWSLNFNATGKDKYSATMTLPGSSQQWVGMLNGKSQPADASSGTTVLSGEMRATPAVLPVTVEITRGECSTGNRPGNARVSLYAEGEAPLRGCGSVATY</sequence>
<proteinExistence type="predicted"/>
<evidence type="ECO:0000313" key="1">
    <source>
        <dbReference type="EMBL" id="MFD1883131.1"/>
    </source>
</evidence>
<accession>A0ABW4RA86</accession>
<keyword evidence="2" id="KW-1185">Reference proteome</keyword>
<dbReference type="PROSITE" id="PS51257">
    <property type="entry name" value="PROKAR_LIPOPROTEIN"/>
    <property type="match status" value="1"/>
</dbReference>
<protein>
    <recommendedName>
        <fullName evidence="3">Lipoprotein</fullName>
    </recommendedName>
</protein>
<name>A0ABW4RA86_9RHOB</name>
<evidence type="ECO:0000313" key="2">
    <source>
        <dbReference type="Proteomes" id="UP001597213"/>
    </source>
</evidence>
<gene>
    <name evidence="1" type="ORF">ACFSCT_15535</name>
</gene>
<evidence type="ECO:0008006" key="3">
    <source>
        <dbReference type="Google" id="ProtNLM"/>
    </source>
</evidence>
<comment type="caution">
    <text evidence="1">The sequence shown here is derived from an EMBL/GenBank/DDBJ whole genome shotgun (WGS) entry which is preliminary data.</text>
</comment>
<dbReference type="Proteomes" id="UP001597213">
    <property type="component" value="Unassembled WGS sequence"/>
</dbReference>
<dbReference type="EMBL" id="JBHUEN010000043">
    <property type="protein sequence ID" value="MFD1883131.1"/>
    <property type="molecule type" value="Genomic_DNA"/>
</dbReference>
<organism evidence="1 2">
    <name type="scientific">Paracoccus pacificus</name>
    <dbReference type="NCBI Taxonomy" id="1463598"/>
    <lineage>
        <taxon>Bacteria</taxon>
        <taxon>Pseudomonadati</taxon>
        <taxon>Pseudomonadota</taxon>
        <taxon>Alphaproteobacteria</taxon>
        <taxon>Rhodobacterales</taxon>
        <taxon>Paracoccaceae</taxon>
        <taxon>Paracoccus</taxon>
    </lineage>
</organism>
<dbReference type="RefSeq" id="WP_379144200.1">
    <property type="nucleotide sequence ID" value="NZ_JBHUEN010000043.1"/>
</dbReference>
<reference evidence="2" key="1">
    <citation type="journal article" date="2019" name="Int. J. Syst. Evol. Microbiol.">
        <title>The Global Catalogue of Microorganisms (GCM) 10K type strain sequencing project: providing services to taxonomists for standard genome sequencing and annotation.</title>
        <authorList>
            <consortium name="The Broad Institute Genomics Platform"/>
            <consortium name="The Broad Institute Genome Sequencing Center for Infectious Disease"/>
            <person name="Wu L."/>
            <person name="Ma J."/>
        </authorList>
    </citation>
    <scope>NUCLEOTIDE SEQUENCE [LARGE SCALE GENOMIC DNA]</scope>
    <source>
        <strain evidence="2">CCUG 56029</strain>
    </source>
</reference>